<dbReference type="Pfam" id="PF13148">
    <property type="entry name" value="DUF3987"/>
    <property type="match status" value="1"/>
</dbReference>
<reference evidence="1 2" key="1">
    <citation type="submission" date="2017-09" db="EMBL/GenBank/DDBJ databases">
        <title>The diverse metabolic capabilities of V. boronicumulans make it an excellent choice for continued studies on novel biodegradation.</title>
        <authorList>
            <person name="Sun S."/>
        </authorList>
    </citation>
    <scope>NUCLEOTIDE SEQUENCE [LARGE SCALE GENOMIC DNA]</scope>
    <source>
        <strain evidence="1 2">J1</strain>
    </source>
</reference>
<evidence type="ECO:0008006" key="3">
    <source>
        <dbReference type="Google" id="ProtNLM"/>
    </source>
</evidence>
<sequence length="500" mass="56478">MPSPRFYDKKSLRITFPFRSLPELMQRAIDEVCKTVQPPVELAFASALGTLSLACQVSRRVRVPAGYTCNVGVFLVTIAGSGVRKSSTDRPFMAPIRNFQAECDADLSEQLTGFDRARRVWESERRGLERAISAARARNKPIDDFMAEMAVLYAREPQRPMGYKLVVEDATPEAFVQILSRTHPTTGIFSDEGGTVLNAPVLRSLEMLNKAWSGDAIVVDRVSSGSASSQWTNLTLSLMAQPRVVERFLGKADNHARESGFISRCLLSRPDFEAGYRTIQVGGQFGDGMDDWNRRITRLLRANHPIGLPPDPPKTMYFSWAARNAWVEFAQRVEGLQQPGEMFFAIPDSASKMAENCARIAALFQCLESDSLEIDEAFVRAAINICEYYLREFEAIFRIPTEEEKDREHAMKIVVFLQEACVQNGRQPYVPIRFILQYGPPPRTRSARDRALRVLEKDGLARIVRDRSQIHLLLNPRHFPVDELKDMPNNGFAEPVFNQI</sequence>
<proteinExistence type="predicted"/>
<dbReference type="AlphaFoldDB" id="A0A250DEU4"/>
<dbReference type="InterPro" id="IPR025048">
    <property type="entry name" value="DUF3987"/>
</dbReference>
<gene>
    <name evidence="1" type="ORF">CKY39_06265</name>
</gene>
<evidence type="ECO:0000313" key="2">
    <source>
        <dbReference type="Proteomes" id="UP000217154"/>
    </source>
</evidence>
<dbReference type="Proteomes" id="UP000217154">
    <property type="component" value="Chromosome"/>
</dbReference>
<protein>
    <recommendedName>
        <fullName evidence="3">DUF3987 domain-containing protein</fullName>
    </recommendedName>
</protein>
<evidence type="ECO:0000313" key="1">
    <source>
        <dbReference type="EMBL" id="ATA52856.1"/>
    </source>
</evidence>
<dbReference type="EMBL" id="CP023284">
    <property type="protein sequence ID" value="ATA52856.1"/>
    <property type="molecule type" value="Genomic_DNA"/>
</dbReference>
<name>A0A250DEU4_9BURK</name>
<dbReference type="KEGG" id="vbo:CKY39_06265"/>
<accession>A0A250DEU4</accession>
<organism evidence="1 2">
    <name type="scientific">Variovorax boronicumulans</name>
    <dbReference type="NCBI Taxonomy" id="436515"/>
    <lineage>
        <taxon>Bacteria</taxon>
        <taxon>Pseudomonadati</taxon>
        <taxon>Pseudomonadota</taxon>
        <taxon>Betaproteobacteria</taxon>
        <taxon>Burkholderiales</taxon>
        <taxon>Comamonadaceae</taxon>
        <taxon>Variovorax</taxon>
    </lineage>
</organism>